<dbReference type="InterPro" id="IPR011050">
    <property type="entry name" value="Pectin_lyase_fold/virulence"/>
</dbReference>
<dbReference type="EMBL" id="MHRF01000001">
    <property type="protein sequence ID" value="OHA18803.1"/>
    <property type="molecule type" value="Genomic_DNA"/>
</dbReference>
<dbReference type="Proteomes" id="UP000178873">
    <property type="component" value="Unassembled WGS sequence"/>
</dbReference>
<organism evidence="2 3">
    <name type="scientific">Candidatus Taylorbacteria bacterium RIFCSPHIGHO2_01_FULL_46_22b</name>
    <dbReference type="NCBI Taxonomy" id="1802301"/>
    <lineage>
        <taxon>Bacteria</taxon>
        <taxon>Candidatus Tayloriibacteriota</taxon>
    </lineage>
</organism>
<dbReference type="AlphaFoldDB" id="A0A1G2M4R5"/>
<dbReference type="STRING" id="1802301.A2664_04840"/>
<evidence type="ECO:0000313" key="3">
    <source>
        <dbReference type="Proteomes" id="UP000178873"/>
    </source>
</evidence>
<dbReference type="InterPro" id="IPR012334">
    <property type="entry name" value="Pectin_lyas_fold"/>
</dbReference>
<keyword evidence="1" id="KW-0732">Signal</keyword>
<sequence length="561" mass="57830">MRKILLSLGTLVFIGALVVSATGAFFSDTETSTGNTFAAGDIDLQIDNTSYVTNAAGVLVASPNNTWAISNLTNQLFFSFADVKPGDIGEDTISVHAGSNNAWACMAADITATPENTLVDPESDAGDVGPALGDNGELQNFLNFTFWNDDGDNVYETGETIITELTGPAGTIFNGNWHTIADSTTGTSSAILGGSTRFIGKAWYFGTLTPVVVAQDGVNTSGPLVRGTGFTCDGSGDNNIAQTDGIVIDVSFQAVQTRNNAQFVCSSLPPFEGGEQAARPVGAVLGAYVAPLVCDATVDDSFSSPVAPNFLTIQAAIDDAGTTAGETICVAAGTYPEVVNVNKSVTIAGLGVVGSAVVNGGFIIDADNVTVKGLEVTGGNAEGTFAGFYIKSGVDNLDIVFNDIDGPGLNDVTTSGGSRGVVNVAGVAISDILVENNTIQEWTTGIYTNPDLGAGTPWLIRYNDIDNNLAGIGQLNGAVVGANEFNNSVAAQEAIGVDSAYDGGNVEFNNFLGGTMLNTYGVLPTDVFAENNFWNLTGAVQVGGSLEADFTPETLVIYPHN</sequence>
<reference evidence="2 3" key="1">
    <citation type="journal article" date="2016" name="Nat. Commun.">
        <title>Thousands of microbial genomes shed light on interconnected biogeochemical processes in an aquifer system.</title>
        <authorList>
            <person name="Anantharaman K."/>
            <person name="Brown C.T."/>
            <person name="Hug L.A."/>
            <person name="Sharon I."/>
            <person name="Castelle C.J."/>
            <person name="Probst A.J."/>
            <person name="Thomas B.C."/>
            <person name="Singh A."/>
            <person name="Wilkins M.J."/>
            <person name="Karaoz U."/>
            <person name="Brodie E.L."/>
            <person name="Williams K.H."/>
            <person name="Hubbard S.S."/>
            <person name="Banfield J.F."/>
        </authorList>
    </citation>
    <scope>NUCLEOTIDE SEQUENCE [LARGE SCALE GENOMIC DNA]</scope>
</reference>
<evidence type="ECO:0000256" key="1">
    <source>
        <dbReference type="SAM" id="SignalP"/>
    </source>
</evidence>
<gene>
    <name evidence="2" type="ORF">A2664_04840</name>
</gene>
<evidence type="ECO:0000313" key="2">
    <source>
        <dbReference type="EMBL" id="OHA18803.1"/>
    </source>
</evidence>
<feature type="chain" id="PRO_5009583631" description="Right handed beta helix domain-containing protein" evidence="1">
    <location>
        <begin position="22"/>
        <end position="561"/>
    </location>
</feature>
<comment type="caution">
    <text evidence="2">The sequence shown here is derived from an EMBL/GenBank/DDBJ whole genome shotgun (WGS) entry which is preliminary data.</text>
</comment>
<dbReference type="InterPro" id="IPR023833">
    <property type="entry name" value="Signal_pept_SipW-depend-type"/>
</dbReference>
<dbReference type="SUPFAM" id="SSF51126">
    <property type="entry name" value="Pectin lyase-like"/>
    <property type="match status" value="1"/>
</dbReference>
<evidence type="ECO:0008006" key="4">
    <source>
        <dbReference type="Google" id="ProtNLM"/>
    </source>
</evidence>
<name>A0A1G2M4R5_9BACT</name>
<feature type="signal peptide" evidence="1">
    <location>
        <begin position="1"/>
        <end position="21"/>
    </location>
</feature>
<dbReference type="NCBIfam" id="TIGR04088">
    <property type="entry name" value="cognate_SipW"/>
    <property type="match status" value="1"/>
</dbReference>
<protein>
    <recommendedName>
        <fullName evidence="4">Right handed beta helix domain-containing protein</fullName>
    </recommendedName>
</protein>
<proteinExistence type="predicted"/>
<dbReference type="Gene3D" id="2.160.20.10">
    <property type="entry name" value="Single-stranded right-handed beta-helix, Pectin lyase-like"/>
    <property type="match status" value="1"/>
</dbReference>
<accession>A0A1G2M4R5</accession>